<dbReference type="GO" id="GO:0006313">
    <property type="term" value="P:DNA transposition"/>
    <property type="evidence" value="ECO:0007669"/>
    <property type="project" value="InterPro"/>
</dbReference>
<feature type="domain" description="Transposase IS4-like" evidence="2">
    <location>
        <begin position="11"/>
        <end position="114"/>
    </location>
</feature>
<evidence type="ECO:0000313" key="4">
    <source>
        <dbReference type="Proteomes" id="UP000321523"/>
    </source>
</evidence>
<feature type="region of interest" description="Disordered" evidence="1">
    <location>
        <begin position="126"/>
        <end position="167"/>
    </location>
</feature>
<evidence type="ECO:0000313" key="3">
    <source>
        <dbReference type="EMBL" id="GEO43205.1"/>
    </source>
</evidence>
<dbReference type="GO" id="GO:0004803">
    <property type="term" value="F:transposase activity"/>
    <property type="evidence" value="ECO:0007669"/>
    <property type="project" value="InterPro"/>
</dbReference>
<dbReference type="InterPro" id="IPR002559">
    <property type="entry name" value="Transposase_11"/>
</dbReference>
<dbReference type="Pfam" id="PF01609">
    <property type="entry name" value="DDE_Tnp_1"/>
    <property type="match status" value="1"/>
</dbReference>
<gene>
    <name evidence="3" type="ORF">SAE02_73530</name>
</gene>
<protein>
    <recommendedName>
        <fullName evidence="2">Transposase IS4-like domain-containing protein</fullName>
    </recommendedName>
</protein>
<dbReference type="GO" id="GO:0003677">
    <property type="term" value="F:DNA binding"/>
    <property type="evidence" value="ECO:0007669"/>
    <property type="project" value="InterPro"/>
</dbReference>
<dbReference type="PANTHER" id="PTHR34631:SF3">
    <property type="entry name" value="ISSOD12 TRANSPOSASE TNPA_ISSOD12"/>
    <property type="match status" value="1"/>
</dbReference>
<dbReference type="PANTHER" id="PTHR34631">
    <property type="match status" value="1"/>
</dbReference>
<accession>A0A512E3B2</accession>
<proteinExistence type="predicted"/>
<reference evidence="3 4" key="1">
    <citation type="submission" date="2019-07" db="EMBL/GenBank/DDBJ databases">
        <title>Whole genome shotgun sequence of Skermanella aerolata NBRC 106429.</title>
        <authorList>
            <person name="Hosoyama A."/>
            <person name="Uohara A."/>
            <person name="Ohji S."/>
            <person name="Ichikawa N."/>
        </authorList>
    </citation>
    <scope>NUCLEOTIDE SEQUENCE [LARGE SCALE GENOMIC DNA]</scope>
    <source>
        <strain evidence="3 4">NBRC 106429</strain>
    </source>
</reference>
<organism evidence="3 4">
    <name type="scientific">Skermanella aerolata</name>
    <dbReference type="NCBI Taxonomy" id="393310"/>
    <lineage>
        <taxon>Bacteria</taxon>
        <taxon>Pseudomonadati</taxon>
        <taxon>Pseudomonadota</taxon>
        <taxon>Alphaproteobacteria</taxon>
        <taxon>Rhodospirillales</taxon>
        <taxon>Azospirillaceae</taxon>
        <taxon>Skermanella</taxon>
    </lineage>
</organism>
<sequence length="167" mass="17649">MPTQPDATGGALHLMVDSSGLKLSGPGEWLIEKHGTSRRRSWRKLHIGFDAVTGRIDASILTERDVDDASQVELLLDRVAEPVEIFMGDGGYDRTGVYTALDERHPDAKVIVPPHADAVLSATADTDPTSATVTSRRLPGKGGWPGSATVAITKGPASRASSHAGSR</sequence>
<evidence type="ECO:0000256" key="1">
    <source>
        <dbReference type="SAM" id="MobiDB-lite"/>
    </source>
</evidence>
<feature type="compositionally biased region" description="Low complexity" evidence="1">
    <location>
        <begin position="126"/>
        <end position="135"/>
    </location>
</feature>
<name>A0A512E3B2_9PROT</name>
<dbReference type="Proteomes" id="UP000321523">
    <property type="component" value="Unassembled WGS sequence"/>
</dbReference>
<dbReference type="InterPro" id="IPR053172">
    <property type="entry name" value="Tn903_transposase"/>
</dbReference>
<keyword evidence="4" id="KW-1185">Reference proteome</keyword>
<comment type="caution">
    <text evidence="3">The sequence shown here is derived from an EMBL/GenBank/DDBJ whole genome shotgun (WGS) entry which is preliminary data.</text>
</comment>
<dbReference type="AlphaFoldDB" id="A0A512E3B2"/>
<evidence type="ECO:0000259" key="2">
    <source>
        <dbReference type="Pfam" id="PF01609"/>
    </source>
</evidence>
<dbReference type="EMBL" id="BJYZ01000067">
    <property type="protein sequence ID" value="GEO43205.1"/>
    <property type="molecule type" value="Genomic_DNA"/>
</dbReference>